<reference evidence="2" key="1">
    <citation type="submission" date="2010-08" db="EMBL/GenBank/DDBJ databases">
        <authorList>
            <consortium name="Caenorhabditis japonica Sequencing Consortium"/>
            <person name="Wilson R.K."/>
        </authorList>
    </citation>
    <scope>NUCLEOTIDE SEQUENCE [LARGE SCALE GENOMIC DNA]</scope>
    <source>
        <strain evidence="2">DF5081</strain>
    </source>
</reference>
<evidence type="ECO:0000313" key="2">
    <source>
        <dbReference type="Proteomes" id="UP000005237"/>
    </source>
</evidence>
<accession>A0A8R1DFH9</accession>
<name>A0A8R1DFH9_CAEJA</name>
<sequence>MPPRKIKTDAEAAKIAGELADPVYHLLKDIEVKLQEIAENVAKSEKERILAMIPQNYREMNLMEFLTAAPCDLFGKENQESGELDEAALETSIPIAIAHSAPNSGRNTATETRLITPAGNVMSIPHAIHPKIAELAGKPPRRPHSHEEIAFSVNGSPMILGAKFEQGTAV</sequence>
<proteinExistence type="predicted"/>
<dbReference type="OMA" id="KEYHDMP"/>
<organism evidence="1 2">
    <name type="scientific">Caenorhabditis japonica</name>
    <dbReference type="NCBI Taxonomy" id="281687"/>
    <lineage>
        <taxon>Eukaryota</taxon>
        <taxon>Metazoa</taxon>
        <taxon>Ecdysozoa</taxon>
        <taxon>Nematoda</taxon>
        <taxon>Chromadorea</taxon>
        <taxon>Rhabditida</taxon>
        <taxon>Rhabditina</taxon>
        <taxon>Rhabditomorpha</taxon>
        <taxon>Rhabditoidea</taxon>
        <taxon>Rhabditidae</taxon>
        <taxon>Peloderinae</taxon>
        <taxon>Caenorhabditis</taxon>
    </lineage>
</organism>
<dbReference type="Proteomes" id="UP000005237">
    <property type="component" value="Unassembled WGS sequence"/>
</dbReference>
<dbReference type="AlphaFoldDB" id="A0A8R1DFH9"/>
<keyword evidence="2" id="KW-1185">Reference proteome</keyword>
<evidence type="ECO:0000313" key="1">
    <source>
        <dbReference type="EnsemblMetazoa" id="CJA01326.1"/>
    </source>
</evidence>
<protein>
    <submittedName>
        <fullName evidence="1">Uncharacterized protein</fullName>
    </submittedName>
</protein>
<reference evidence="1" key="2">
    <citation type="submission" date="2022-06" db="UniProtKB">
        <authorList>
            <consortium name="EnsemblMetazoa"/>
        </authorList>
    </citation>
    <scope>IDENTIFICATION</scope>
    <source>
        <strain evidence="1">DF5081</strain>
    </source>
</reference>
<dbReference type="EnsemblMetazoa" id="CJA01326.1">
    <property type="protein sequence ID" value="CJA01326.1"/>
    <property type="gene ID" value="WBGene00120530"/>
</dbReference>